<keyword evidence="2 4" id="KW-0560">Oxidoreductase</keyword>
<evidence type="ECO:0000256" key="1">
    <source>
        <dbReference type="ARBA" id="ARBA00005854"/>
    </source>
</evidence>
<sequence>MAQSRIVLWTEGEAGPRFPLDEREIGGAGGIVRNVACRDEAGRIAAARDAYVLVVSQAQIREPLLAGAPRLVGLVRTGIGLDTVDIPSATRHGVCVAHVPDFCYDEVADTAMTLLLAVARKVRVADRHVRSGEWAPSALLPMRRLRGLVLGLVGFGHIARMVAERARAFGLRVVACDPYVDGPAMAALGVDKAALETLLAQSDIISLHTPLTEETRGMIGRAAFAAMKPGAILINTSRGKVVDEDALVAALRSGRLGGAGLDVLGTEPPARDHPLFQMDTVVLTPHYASSTVEAMDDLARKVNRQIVQYLRGEWPTYLANPGVRKQAGCRLPAAHPTPRP</sequence>
<evidence type="ECO:0000256" key="3">
    <source>
        <dbReference type="ARBA" id="ARBA00023027"/>
    </source>
</evidence>
<dbReference type="PANTHER" id="PTHR10996:SF283">
    <property type="entry name" value="GLYOXYLATE_HYDROXYPYRUVATE REDUCTASE B"/>
    <property type="match status" value="1"/>
</dbReference>
<comment type="caution">
    <text evidence="7">The sequence shown here is derived from an EMBL/GenBank/DDBJ whole genome shotgun (WGS) entry which is preliminary data.</text>
</comment>
<dbReference type="GO" id="GO:0003714">
    <property type="term" value="F:transcription corepressor activity"/>
    <property type="evidence" value="ECO:0007669"/>
    <property type="project" value="InterPro"/>
</dbReference>
<feature type="domain" description="D-isomer specific 2-hydroxyacid dehydrogenase catalytic" evidence="5">
    <location>
        <begin position="44"/>
        <end position="318"/>
    </location>
</feature>
<organism evidence="7 8">
    <name type="scientific">Candidatus Segetimicrobium genomatis</name>
    <dbReference type="NCBI Taxonomy" id="2569760"/>
    <lineage>
        <taxon>Bacteria</taxon>
        <taxon>Bacillati</taxon>
        <taxon>Candidatus Sysuimicrobiota</taxon>
        <taxon>Candidatus Sysuimicrobiia</taxon>
        <taxon>Candidatus Sysuimicrobiales</taxon>
        <taxon>Candidatus Segetimicrobiaceae</taxon>
        <taxon>Candidatus Segetimicrobium</taxon>
    </lineage>
</organism>
<evidence type="ECO:0000313" key="7">
    <source>
        <dbReference type="EMBL" id="TMI80041.1"/>
    </source>
</evidence>
<evidence type="ECO:0000259" key="5">
    <source>
        <dbReference type="Pfam" id="PF00389"/>
    </source>
</evidence>
<name>A0A537J908_9BACT</name>
<dbReference type="Pfam" id="PF02826">
    <property type="entry name" value="2-Hacid_dh_C"/>
    <property type="match status" value="1"/>
</dbReference>
<dbReference type="EMBL" id="VBAO01000245">
    <property type="protein sequence ID" value="TMI80041.1"/>
    <property type="molecule type" value="Genomic_DNA"/>
</dbReference>
<protein>
    <submittedName>
        <fullName evidence="7">C-terminal binding protein</fullName>
    </submittedName>
</protein>
<dbReference type="SUPFAM" id="SSF51735">
    <property type="entry name" value="NAD(P)-binding Rossmann-fold domains"/>
    <property type="match status" value="1"/>
</dbReference>
<dbReference type="InterPro" id="IPR006139">
    <property type="entry name" value="D-isomer_2_OHA_DH_cat_dom"/>
</dbReference>
<accession>A0A537J908</accession>
<dbReference type="InterPro" id="IPR036291">
    <property type="entry name" value="NAD(P)-bd_dom_sf"/>
</dbReference>
<dbReference type="GO" id="GO:0005829">
    <property type="term" value="C:cytosol"/>
    <property type="evidence" value="ECO:0007669"/>
    <property type="project" value="TreeGrafter"/>
</dbReference>
<dbReference type="FunFam" id="3.40.50.720:FF:000203">
    <property type="entry name" value="D-3-phosphoglycerate dehydrogenase (SerA)"/>
    <property type="match status" value="1"/>
</dbReference>
<dbReference type="GO" id="GO:0030267">
    <property type="term" value="F:glyoxylate reductase (NADPH) activity"/>
    <property type="evidence" value="ECO:0007669"/>
    <property type="project" value="TreeGrafter"/>
</dbReference>
<dbReference type="PANTHER" id="PTHR10996">
    <property type="entry name" value="2-HYDROXYACID DEHYDROGENASE-RELATED"/>
    <property type="match status" value="1"/>
</dbReference>
<dbReference type="GO" id="GO:0051287">
    <property type="term" value="F:NAD binding"/>
    <property type="evidence" value="ECO:0007669"/>
    <property type="project" value="InterPro"/>
</dbReference>
<proteinExistence type="inferred from homology"/>
<keyword evidence="3" id="KW-0520">NAD</keyword>
<dbReference type="Gene3D" id="3.40.50.720">
    <property type="entry name" value="NAD(P)-binding Rossmann-like Domain"/>
    <property type="match status" value="2"/>
</dbReference>
<gene>
    <name evidence="7" type="ORF">E6H04_09370</name>
</gene>
<evidence type="ECO:0000256" key="2">
    <source>
        <dbReference type="ARBA" id="ARBA00023002"/>
    </source>
</evidence>
<evidence type="ECO:0000259" key="6">
    <source>
        <dbReference type="Pfam" id="PF02826"/>
    </source>
</evidence>
<dbReference type="InterPro" id="IPR006140">
    <property type="entry name" value="D-isomer_DH_NAD-bd"/>
</dbReference>
<evidence type="ECO:0000256" key="4">
    <source>
        <dbReference type="RuleBase" id="RU003719"/>
    </source>
</evidence>
<evidence type="ECO:0000313" key="8">
    <source>
        <dbReference type="Proteomes" id="UP000320048"/>
    </source>
</evidence>
<dbReference type="Proteomes" id="UP000320048">
    <property type="component" value="Unassembled WGS sequence"/>
</dbReference>
<dbReference type="InterPro" id="IPR029753">
    <property type="entry name" value="D-isomer_DH_CS"/>
</dbReference>
<dbReference type="AlphaFoldDB" id="A0A537J908"/>
<dbReference type="InterPro" id="IPR050223">
    <property type="entry name" value="D-isomer_2-hydroxyacid_DH"/>
</dbReference>
<dbReference type="SUPFAM" id="SSF52283">
    <property type="entry name" value="Formate/glycerate dehydrogenase catalytic domain-like"/>
    <property type="match status" value="1"/>
</dbReference>
<dbReference type="CDD" id="cd05299">
    <property type="entry name" value="CtBP_dh"/>
    <property type="match status" value="1"/>
</dbReference>
<comment type="similarity">
    <text evidence="1 4">Belongs to the D-isomer specific 2-hydroxyacid dehydrogenase family.</text>
</comment>
<dbReference type="Pfam" id="PF00389">
    <property type="entry name" value="2-Hacid_dh"/>
    <property type="match status" value="1"/>
</dbReference>
<feature type="domain" description="D-isomer specific 2-hydroxyacid dehydrogenase NAD-binding" evidence="6">
    <location>
        <begin position="112"/>
        <end position="288"/>
    </location>
</feature>
<dbReference type="InterPro" id="IPR043322">
    <property type="entry name" value="CtBP"/>
</dbReference>
<dbReference type="GO" id="GO:0016618">
    <property type="term" value="F:hydroxypyruvate reductase [NAD(P)H] activity"/>
    <property type="evidence" value="ECO:0007669"/>
    <property type="project" value="TreeGrafter"/>
</dbReference>
<dbReference type="PROSITE" id="PS00670">
    <property type="entry name" value="D_2_HYDROXYACID_DH_2"/>
    <property type="match status" value="1"/>
</dbReference>
<reference evidence="7 8" key="1">
    <citation type="journal article" date="2019" name="Nat. Microbiol.">
        <title>Mediterranean grassland soil C-N compound turnover is dependent on rainfall and depth, and is mediated by genomically divergent microorganisms.</title>
        <authorList>
            <person name="Diamond S."/>
            <person name="Andeer P.F."/>
            <person name="Li Z."/>
            <person name="Crits-Christoph A."/>
            <person name="Burstein D."/>
            <person name="Anantharaman K."/>
            <person name="Lane K.R."/>
            <person name="Thomas B.C."/>
            <person name="Pan C."/>
            <person name="Northen T.R."/>
            <person name="Banfield J.F."/>
        </authorList>
    </citation>
    <scope>NUCLEOTIDE SEQUENCE [LARGE SCALE GENOMIC DNA]</scope>
    <source>
        <strain evidence="7">NP_7</strain>
    </source>
</reference>
<dbReference type="PROSITE" id="PS00671">
    <property type="entry name" value="D_2_HYDROXYACID_DH_3"/>
    <property type="match status" value="1"/>
</dbReference>